<reference evidence="1" key="1">
    <citation type="journal article" date="2017" name="Nature">
        <title>The sunflower genome provides insights into oil metabolism, flowering and Asterid evolution.</title>
        <authorList>
            <person name="Badouin H."/>
            <person name="Gouzy J."/>
            <person name="Grassa C.J."/>
            <person name="Murat F."/>
            <person name="Staton S.E."/>
            <person name="Cottret L."/>
            <person name="Lelandais-Briere C."/>
            <person name="Owens G.L."/>
            <person name="Carrere S."/>
            <person name="Mayjonade B."/>
            <person name="Legrand L."/>
            <person name="Gill N."/>
            <person name="Kane N.C."/>
            <person name="Bowers J.E."/>
            <person name="Hubner S."/>
            <person name="Bellec A."/>
            <person name="Berard A."/>
            <person name="Berges H."/>
            <person name="Blanchet N."/>
            <person name="Boniface M.C."/>
            <person name="Brunel D."/>
            <person name="Catrice O."/>
            <person name="Chaidir N."/>
            <person name="Claudel C."/>
            <person name="Donnadieu C."/>
            <person name="Faraut T."/>
            <person name="Fievet G."/>
            <person name="Helmstetter N."/>
            <person name="King M."/>
            <person name="Knapp S.J."/>
            <person name="Lai Z."/>
            <person name="Le Paslier M.C."/>
            <person name="Lippi Y."/>
            <person name="Lorenzon L."/>
            <person name="Mandel J.R."/>
            <person name="Marage G."/>
            <person name="Marchand G."/>
            <person name="Marquand E."/>
            <person name="Bret-Mestries E."/>
            <person name="Morien E."/>
            <person name="Nambeesan S."/>
            <person name="Nguyen T."/>
            <person name="Pegot-Espagnet P."/>
            <person name="Pouilly N."/>
            <person name="Raftis F."/>
            <person name="Sallet E."/>
            <person name="Schiex T."/>
            <person name="Thomas J."/>
            <person name="Vandecasteele C."/>
            <person name="Vares D."/>
            <person name="Vear F."/>
            <person name="Vautrin S."/>
            <person name="Crespi M."/>
            <person name="Mangin B."/>
            <person name="Burke J.M."/>
            <person name="Salse J."/>
            <person name="Munos S."/>
            <person name="Vincourt P."/>
            <person name="Rieseberg L.H."/>
            <person name="Langlade N.B."/>
        </authorList>
    </citation>
    <scope>NUCLEOTIDE SEQUENCE</scope>
    <source>
        <tissue evidence="1">Leaves</tissue>
    </source>
</reference>
<protein>
    <submittedName>
        <fullName evidence="1">Uncharacterized protein</fullName>
    </submittedName>
</protein>
<accession>A0A9K3HK13</accession>
<comment type="caution">
    <text evidence="1">The sequence shown here is derived from an EMBL/GenBank/DDBJ whole genome shotgun (WGS) entry which is preliminary data.</text>
</comment>
<dbReference type="AlphaFoldDB" id="A0A9K3HK13"/>
<dbReference type="Gramene" id="mRNA:HanXRQr2_Chr12g0561871">
    <property type="protein sequence ID" value="CDS:HanXRQr2_Chr12g0561871.1"/>
    <property type="gene ID" value="HanXRQr2_Chr12g0561871"/>
</dbReference>
<evidence type="ECO:0000313" key="1">
    <source>
        <dbReference type="EMBL" id="KAF5779635.1"/>
    </source>
</evidence>
<gene>
    <name evidence="1" type="ORF">HanXRQr2_Chr12g0561871</name>
</gene>
<keyword evidence="2" id="KW-1185">Reference proteome</keyword>
<sequence length="64" mass="7044">MLLNLEQTYLLQTKPSPPSHTPFHFAGIGPKPSSLKLSDSSHIPESMTPTIMSLSIVGRRFSHV</sequence>
<reference evidence="1" key="2">
    <citation type="submission" date="2020-06" db="EMBL/GenBank/DDBJ databases">
        <title>Helianthus annuus Genome sequencing and assembly Release 2.</title>
        <authorList>
            <person name="Gouzy J."/>
            <person name="Langlade N."/>
            <person name="Munos S."/>
        </authorList>
    </citation>
    <scope>NUCLEOTIDE SEQUENCE</scope>
    <source>
        <tissue evidence="1">Leaves</tissue>
    </source>
</reference>
<evidence type="ECO:0000313" key="2">
    <source>
        <dbReference type="Proteomes" id="UP000215914"/>
    </source>
</evidence>
<name>A0A9K3HK13_HELAN</name>
<proteinExistence type="predicted"/>
<dbReference type="Proteomes" id="UP000215914">
    <property type="component" value="Unassembled WGS sequence"/>
</dbReference>
<organism evidence="1 2">
    <name type="scientific">Helianthus annuus</name>
    <name type="common">Common sunflower</name>
    <dbReference type="NCBI Taxonomy" id="4232"/>
    <lineage>
        <taxon>Eukaryota</taxon>
        <taxon>Viridiplantae</taxon>
        <taxon>Streptophyta</taxon>
        <taxon>Embryophyta</taxon>
        <taxon>Tracheophyta</taxon>
        <taxon>Spermatophyta</taxon>
        <taxon>Magnoliopsida</taxon>
        <taxon>eudicotyledons</taxon>
        <taxon>Gunneridae</taxon>
        <taxon>Pentapetalae</taxon>
        <taxon>asterids</taxon>
        <taxon>campanulids</taxon>
        <taxon>Asterales</taxon>
        <taxon>Asteraceae</taxon>
        <taxon>Asteroideae</taxon>
        <taxon>Heliantheae alliance</taxon>
        <taxon>Heliantheae</taxon>
        <taxon>Helianthus</taxon>
    </lineage>
</organism>
<dbReference type="EMBL" id="MNCJ02000327">
    <property type="protein sequence ID" value="KAF5779635.1"/>
    <property type="molecule type" value="Genomic_DNA"/>
</dbReference>